<feature type="domain" description="Phosphatidic acid phosphatase type 2/haloperoxidase" evidence="2">
    <location>
        <begin position="76"/>
        <end position="196"/>
    </location>
</feature>
<dbReference type="EMBL" id="CP016908">
    <property type="protein sequence ID" value="APR99413.1"/>
    <property type="molecule type" value="Genomic_DNA"/>
</dbReference>
<keyword evidence="1" id="KW-1133">Transmembrane helix</keyword>
<reference evidence="3 4" key="1">
    <citation type="submission" date="2016-08" db="EMBL/GenBank/DDBJ databases">
        <title>Identification and validation of antigenic proteins from Pajaroellobacter abortibovis using de-novo genome sequence assembly and reverse vaccinology.</title>
        <authorList>
            <person name="Welly B.T."/>
            <person name="Miller M.R."/>
            <person name="Stott J.L."/>
            <person name="Blanchard M.T."/>
            <person name="Islas-Trejo A.D."/>
            <person name="O'Rourke S.M."/>
            <person name="Young A.E."/>
            <person name="Medrano J.F."/>
            <person name="Van Eenennaam A.L."/>
        </authorList>
    </citation>
    <scope>NUCLEOTIDE SEQUENCE [LARGE SCALE GENOMIC DNA]</scope>
    <source>
        <strain evidence="3 4">BTF92-0548A/99-0131</strain>
    </source>
</reference>
<name>A0A1L6MV70_9BACT</name>
<dbReference type="SMART" id="SM00014">
    <property type="entry name" value="acidPPc"/>
    <property type="match status" value="1"/>
</dbReference>
<dbReference type="SUPFAM" id="SSF48317">
    <property type="entry name" value="Acid phosphatase/Vanadium-dependent haloperoxidase"/>
    <property type="match status" value="1"/>
</dbReference>
<evidence type="ECO:0000313" key="4">
    <source>
        <dbReference type="Proteomes" id="UP000185544"/>
    </source>
</evidence>
<dbReference type="InterPro" id="IPR036938">
    <property type="entry name" value="PAP2/HPO_sf"/>
</dbReference>
<dbReference type="OrthoDB" id="9780507at2"/>
<keyword evidence="1" id="KW-0812">Transmembrane</keyword>
<evidence type="ECO:0000259" key="2">
    <source>
        <dbReference type="SMART" id="SM00014"/>
    </source>
</evidence>
<evidence type="ECO:0000256" key="1">
    <source>
        <dbReference type="SAM" id="Phobius"/>
    </source>
</evidence>
<accession>A0A1L6MV70</accession>
<dbReference type="InterPro" id="IPR000326">
    <property type="entry name" value="PAP2/HPO"/>
</dbReference>
<dbReference type="Pfam" id="PF01569">
    <property type="entry name" value="PAP2"/>
    <property type="match status" value="1"/>
</dbReference>
<dbReference type="RefSeq" id="WP_075276062.1">
    <property type="nucleotide sequence ID" value="NZ_CP016908.1"/>
</dbReference>
<sequence>MERKSLLTSLLIAVIICFFWIDRPLAFRIEALHYGYRIEFRLFERIPELFIPTAFVVLCLLGGLGLGARQSRLSDFGFHFSLSIALSAWMQDVLKPVFGRTWPNTWTNGNLSLIRNGVYGFHWFHKGVQYASFPSGHATCITAGMVSLSLFFPRARWLFWLGIVLTELAILLQNFHFLGDLIAGTWLGTAIALSINRFWKIEE</sequence>
<feature type="transmembrane region" description="Helical" evidence="1">
    <location>
        <begin position="50"/>
        <end position="68"/>
    </location>
</feature>
<organism evidence="3 4">
    <name type="scientific">Pajaroellobacter abortibovis</name>
    <dbReference type="NCBI Taxonomy" id="1882918"/>
    <lineage>
        <taxon>Bacteria</taxon>
        <taxon>Pseudomonadati</taxon>
        <taxon>Myxococcota</taxon>
        <taxon>Polyangia</taxon>
        <taxon>Polyangiales</taxon>
        <taxon>Polyangiaceae</taxon>
    </lineage>
</organism>
<evidence type="ECO:0000313" key="3">
    <source>
        <dbReference type="EMBL" id="APR99413.1"/>
    </source>
</evidence>
<dbReference type="AlphaFoldDB" id="A0A1L6MV70"/>
<protein>
    <recommendedName>
        <fullName evidence="2">Phosphatidic acid phosphatase type 2/haloperoxidase domain-containing protein</fullName>
    </recommendedName>
</protein>
<dbReference type="KEGG" id="pabo:BCY86_00995"/>
<dbReference type="STRING" id="1882918.BCY86_00995"/>
<dbReference type="Gene3D" id="1.20.144.10">
    <property type="entry name" value="Phosphatidic acid phosphatase type 2/haloperoxidase"/>
    <property type="match status" value="1"/>
</dbReference>
<feature type="transmembrane region" description="Helical" evidence="1">
    <location>
        <begin position="157"/>
        <end position="175"/>
    </location>
</feature>
<keyword evidence="4" id="KW-1185">Reference proteome</keyword>
<dbReference type="Proteomes" id="UP000185544">
    <property type="component" value="Chromosome"/>
</dbReference>
<keyword evidence="1" id="KW-0472">Membrane</keyword>
<gene>
    <name evidence="3" type="ORF">BCY86_00995</name>
</gene>
<proteinExistence type="predicted"/>